<accession>A0A4V1XBB4</accession>
<dbReference type="InterPro" id="IPR057349">
    <property type="entry name" value="C2_Mug190_3rd"/>
</dbReference>
<dbReference type="PROSITE" id="PS51847">
    <property type="entry name" value="SMP"/>
    <property type="match status" value="1"/>
</dbReference>
<evidence type="ECO:0000256" key="1">
    <source>
        <dbReference type="ARBA" id="ARBA00004586"/>
    </source>
</evidence>
<keyword evidence="7 12" id="KW-1133">Transmembrane helix</keyword>
<evidence type="ECO:0000256" key="3">
    <source>
        <dbReference type="ARBA" id="ARBA00022553"/>
    </source>
</evidence>
<dbReference type="GO" id="GO:0006869">
    <property type="term" value="P:lipid transport"/>
    <property type="evidence" value="ECO:0007669"/>
    <property type="project" value="UniProtKB-KW"/>
</dbReference>
<dbReference type="PANTHER" id="PTHR47348">
    <property type="entry name" value="MEIOTICALLY UP-REGULATED GENE 190 PROTEIN"/>
    <property type="match status" value="1"/>
</dbReference>
<dbReference type="GO" id="GO:0061817">
    <property type="term" value="P:endoplasmic reticulum-plasma membrane tethering"/>
    <property type="evidence" value="ECO:0007669"/>
    <property type="project" value="InterPro"/>
</dbReference>
<feature type="region of interest" description="Disordered" evidence="11">
    <location>
        <begin position="1418"/>
        <end position="1534"/>
    </location>
</feature>
<evidence type="ECO:0000256" key="2">
    <source>
        <dbReference type="ARBA" id="ARBA00022448"/>
    </source>
</evidence>
<dbReference type="InterPro" id="IPR013216">
    <property type="entry name" value="Methyltransf_11"/>
</dbReference>
<name>A0A4V1XBB4_9PEZI</name>
<feature type="compositionally biased region" description="Basic and acidic residues" evidence="11">
    <location>
        <begin position="670"/>
        <end position="684"/>
    </location>
</feature>
<dbReference type="Gene3D" id="2.60.40.150">
    <property type="entry name" value="C2 domain"/>
    <property type="match status" value="2"/>
</dbReference>
<proteinExistence type="predicted"/>
<evidence type="ECO:0000313" key="15">
    <source>
        <dbReference type="EMBL" id="RYP05659.1"/>
    </source>
</evidence>
<organism evidence="15 16">
    <name type="scientific">Monosporascus ibericus</name>
    <dbReference type="NCBI Taxonomy" id="155417"/>
    <lineage>
        <taxon>Eukaryota</taxon>
        <taxon>Fungi</taxon>
        <taxon>Dikarya</taxon>
        <taxon>Ascomycota</taxon>
        <taxon>Pezizomycotina</taxon>
        <taxon>Sordariomycetes</taxon>
        <taxon>Xylariomycetidae</taxon>
        <taxon>Xylariales</taxon>
        <taxon>Xylariales incertae sedis</taxon>
        <taxon>Monosporascus</taxon>
    </lineage>
</organism>
<keyword evidence="5" id="KW-0677">Repeat</keyword>
<evidence type="ECO:0000256" key="9">
    <source>
        <dbReference type="ARBA" id="ARBA00023121"/>
    </source>
</evidence>
<evidence type="ECO:0000256" key="7">
    <source>
        <dbReference type="ARBA" id="ARBA00022989"/>
    </source>
</evidence>
<protein>
    <submittedName>
        <fullName evidence="15">Uncharacterized protein</fullName>
    </submittedName>
</protein>
<dbReference type="OrthoDB" id="419768at2759"/>
<feature type="compositionally biased region" description="Acidic residues" evidence="11">
    <location>
        <begin position="1119"/>
        <end position="1130"/>
    </location>
</feature>
<feature type="compositionally biased region" description="Gly residues" evidence="11">
    <location>
        <begin position="1587"/>
        <end position="1596"/>
    </location>
</feature>
<dbReference type="CDD" id="cd02440">
    <property type="entry name" value="AdoMet_MTases"/>
    <property type="match status" value="1"/>
</dbReference>
<evidence type="ECO:0000259" key="13">
    <source>
        <dbReference type="PROSITE" id="PS50004"/>
    </source>
</evidence>
<keyword evidence="8" id="KW-0445">Lipid transport</keyword>
<dbReference type="CDD" id="cd04052">
    <property type="entry name" value="C2B_Tricalbin-like"/>
    <property type="match status" value="1"/>
</dbReference>
<feature type="transmembrane region" description="Helical" evidence="12">
    <location>
        <begin position="544"/>
        <end position="566"/>
    </location>
</feature>
<dbReference type="InterPro" id="IPR037765">
    <property type="entry name" value="C2B_Tricalbin"/>
</dbReference>
<feature type="transmembrane region" description="Helical" evidence="12">
    <location>
        <begin position="501"/>
        <end position="523"/>
    </location>
</feature>
<dbReference type="GO" id="GO:0008289">
    <property type="term" value="F:lipid binding"/>
    <property type="evidence" value="ECO:0007669"/>
    <property type="project" value="UniProtKB-KW"/>
</dbReference>
<evidence type="ECO:0000313" key="16">
    <source>
        <dbReference type="Proteomes" id="UP000293360"/>
    </source>
</evidence>
<evidence type="ECO:0000256" key="10">
    <source>
        <dbReference type="ARBA" id="ARBA00023136"/>
    </source>
</evidence>
<dbReference type="Pfam" id="PF00168">
    <property type="entry name" value="C2"/>
    <property type="match status" value="2"/>
</dbReference>
<dbReference type="GO" id="GO:0005789">
    <property type="term" value="C:endoplasmic reticulum membrane"/>
    <property type="evidence" value="ECO:0007669"/>
    <property type="project" value="UniProtKB-SubCell"/>
</dbReference>
<dbReference type="Gene3D" id="3.40.50.150">
    <property type="entry name" value="Vaccinia Virus protein VP39"/>
    <property type="match status" value="1"/>
</dbReference>
<feature type="domain" description="SMP-LTD" evidence="14">
    <location>
        <begin position="596"/>
        <end position="863"/>
    </location>
</feature>
<evidence type="ECO:0000259" key="14">
    <source>
        <dbReference type="PROSITE" id="PS51847"/>
    </source>
</evidence>
<dbReference type="InterPro" id="IPR031468">
    <property type="entry name" value="SMP_LBD"/>
</dbReference>
<keyword evidence="4 12" id="KW-0812">Transmembrane</keyword>
<keyword evidence="9" id="KW-0446">Lipid-binding</keyword>
<keyword evidence="10 12" id="KW-0472">Membrane</keyword>
<dbReference type="Pfam" id="PF25669">
    <property type="entry name" value="SMP_MUG190-like"/>
    <property type="match status" value="2"/>
</dbReference>
<dbReference type="EMBL" id="QJNU01000163">
    <property type="protein sequence ID" value="RYP05659.1"/>
    <property type="molecule type" value="Genomic_DNA"/>
</dbReference>
<dbReference type="InterPro" id="IPR029063">
    <property type="entry name" value="SAM-dependent_MTases_sf"/>
</dbReference>
<dbReference type="STRING" id="155417.A0A4V1XBB4"/>
<feature type="compositionally biased region" description="Basic and acidic residues" evidence="11">
    <location>
        <begin position="364"/>
        <end position="386"/>
    </location>
</feature>
<sequence>MTLTGPTRPARWVVTKMPADFEKQSYWHERFTTETSFEWLMPSETFTSILEPYLARLGKKARILQLGSGTSDLQNQLRERGFHDITNADYEPLAIERGRALEKQAFGDVVMKYVVADVTQLGCEDLPGKFDLVVDKSTVDAVSCGGEPALLRMTLGIKERLADGGLWMSLSYSSSRFEIEHMPFRVEVAAKVPTPKNNPNEPDVFHCFLGGVGNTGSSESRPSSYPTALRGLTNVSGYLFLLHQPRPSEIAMSDDRDFEQDAVSQRHTDPYSVKHPIPTIQDYRQQRKDLDGQVKDEEEAQQGPEDESRPKRAYHQAKAVLKEEEGNETGHQPYPSSNHNSADRPSRHAYDQSSADGEATQEEESTHEGEEQQDGKKGKDGEDKSPTEVVAGAVDPKQKRKAMKKTKRQGKGREVTDPVTHLPVVIHDQTDKDLKGVPENMAQSGDHHSTSTGPQGTSKSEEELYIEKRKSQRGANGMQRVFPPPDFDDTKQELAAIYQKAIYAGFGAMGFLATILFLLPALFGSRESVASPDNNGRLLPYWSTLANTVLFLLLGGAIAFGISNWMNKKSSEIFDDELWDSSRREEKAMIEDDEELPESVQWLNSLLSAIWPLVNPEIFASLVDMIEDVMQASLPKVVKMVSVDDIGQGSESFRILGVRWLPTGAASRSVKSDGDLEDTEEKKSSGRNNLENSHDGSNGDGNVNAGDGLQQENEGTGTKQEEQEQVAINEGMEAEEGDFVNLELALAYRSRSTGKSIQAKAKNAHIYLNFYLPGGVAVPVWVELRGLMLITRLRLQLTPDPPFISLCTLTLLGQPKSSLSCVPLSKHGLNLMDVPLISSFVQSAIDAALAEYVAPKSLTLNLKDMLVGEDYKKDTAARGILWICIKKAEGFKQGDSGIGPVNGSSDAYVSVSWGKFGKPIASTRIIKDQEIPSWHEYAGILVTKQEIDAEEKVRLQLWDSDKWTADGDLGRVEVDLKSLMKNPETYNKVQDREDRFTGQDTDEKMPGSLQWSVGYFAKTRITEKQLEQQTVNNDIKTRNQLKQHVSETAEEKLREANKSPDDEELHQQKSQDYRELEDSMVISAPALEEYPTGILSVQIHNITGLEIQKLQKEDKGDAIDQEDEAEQSEDLPDSYCTIIVNHNKVFRSRTKPKNSKPFFNAGTERFIRDWRITEVIVSVRDSRGGEGDPLIGLVYLPLGRVFANKSQVMDNYPLVGGIGYGRARISMVWRSVDLKLPPNLLGWDYGTLEIRSPVRAKGALPKELSQHRIKIRTNLGRTKMKSRDNEGEWQHKGKSGPDDVFLPVRQRYSSAMIIEFRKSVMGPDRTEAFAVLWLQDLTDEEAETKTLKVWKGGKDNIKTASSYYEYAGTGDNEDPVGEVEVEVKFWRGLSGYHKSYAAHSRNVDMRNVMECLDTITDEKLDGDGAGDSNLREEHNEEGTTATGSNGEDDEGTRKKLRVHTNDDHNNNDEYYSDTSSSSDSDSDSEDLSPSGGLRKVRDKAREVLRNPVEGTTHAASSVVAPGHNDADDGRRGMRGKIRDYKDHHKQLHRKHRGVMQWRVARQADHLGGKLGRVKGNVSGFFKHSDKNGGGGVDTEV</sequence>
<keyword evidence="3" id="KW-0597">Phosphoprotein</keyword>
<dbReference type="InterPro" id="IPR000008">
    <property type="entry name" value="C2_dom"/>
</dbReference>
<dbReference type="InterPro" id="IPR035892">
    <property type="entry name" value="C2_domain_sf"/>
</dbReference>
<evidence type="ECO:0000256" key="11">
    <source>
        <dbReference type="SAM" id="MobiDB-lite"/>
    </source>
</evidence>
<feature type="region of interest" description="Disordered" evidence="11">
    <location>
        <begin position="429"/>
        <end position="464"/>
    </location>
</feature>
<feature type="compositionally biased region" description="Basic and acidic residues" evidence="11">
    <location>
        <begin position="1524"/>
        <end position="1534"/>
    </location>
</feature>
<dbReference type="Proteomes" id="UP000293360">
    <property type="component" value="Unassembled WGS sequence"/>
</dbReference>
<dbReference type="PANTHER" id="PTHR47348:SF2">
    <property type="entry name" value="MEIOTICALLY UP-REGULATED 190 PROTEIN"/>
    <property type="match status" value="1"/>
</dbReference>
<feature type="region of interest" description="Disordered" evidence="11">
    <location>
        <begin position="254"/>
        <end position="417"/>
    </location>
</feature>
<dbReference type="SUPFAM" id="SSF49562">
    <property type="entry name" value="C2 domain (Calcium/lipid-binding domain, CaLB)"/>
    <property type="match status" value="2"/>
</dbReference>
<feature type="compositionally biased region" description="Basic and acidic residues" evidence="11">
    <location>
        <begin position="284"/>
        <end position="295"/>
    </location>
</feature>
<feature type="compositionally biased region" description="Basic and acidic residues" evidence="11">
    <location>
        <begin position="1044"/>
        <end position="1074"/>
    </location>
</feature>
<feature type="region of interest" description="Disordered" evidence="11">
    <location>
        <begin position="1574"/>
        <end position="1596"/>
    </location>
</feature>
<feature type="region of interest" description="Disordered" evidence="11">
    <location>
        <begin position="1111"/>
        <end position="1130"/>
    </location>
</feature>
<dbReference type="Pfam" id="PF08241">
    <property type="entry name" value="Methyltransf_11"/>
    <property type="match status" value="1"/>
</dbReference>
<feature type="region of interest" description="Disordered" evidence="11">
    <location>
        <begin position="1032"/>
        <end position="1074"/>
    </location>
</feature>
<evidence type="ECO:0000256" key="6">
    <source>
        <dbReference type="ARBA" id="ARBA00022824"/>
    </source>
</evidence>
<dbReference type="SMART" id="SM00239">
    <property type="entry name" value="C2"/>
    <property type="match status" value="2"/>
</dbReference>
<dbReference type="SUPFAM" id="SSF53335">
    <property type="entry name" value="S-adenosyl-L-methionine-dependent methyltransferases"/>
    <property type="match status" value="1"/>
</dbReference>
<dbReference type="PROSITE" id="PS50004">
    <property type="entry name" value="C2"/>
    <property type="match status" value="2"/>
</dbReference>
<keyword evidence="2" id="KW-0813">Transport</keyword>
<feature type="compositionally biased region" description="Basic residues" evidence="11">
    <location>
        <begin position="398"/>
        <end position="410"/>
    </location>
</feature>
<gene>
    <name evidence="15" type="ORF">DL764_003668</name>
</gene>
<feature type="compositionally biased region" description="Basic and acidic residues" evidence="11">
    <location>
        <begin position="341"/>
        <end position="350"/>
    </location>
</feature>
<feature type="domain" description="C2" evidence="13">
    <location>
        <begin position="1076"/>
        <end position="1212"/>
    </location>
</feature>
<comment type="caution">
    <text evidence="15">The sequence shown here is derived from an EMBL/GenBank/DDBJ whole genome shotgun (WGS) entry which is preliminary data.</text>
</comment>
<evidence type="ECO:0000256" key="5">
    <source>
        <dbReference type="ARBA" id="ARBA00022737"/>
    </source>
</evidence>
<comment type="subcellular location">
    <subcellularLocation>
        <location evidence="1">Endoplasmic reticulum membrane</location>
    </subcellularLocation>
</comment>
<feature type="compositionally biased region" description="Polar residues" evidence="11">
    <location>
        <begin position="1032"/>
        <end position="1043"/>
    </location>
</feature>
<evidence type="ECO:0000256" key="12">
    <source>
        <dbReference type="SAM" id="Phobius"/>
    </source>
</evidence>
<evidence type="ECO:0000256" key="4">
    <source>
        <dbReference type="ARBA" id="ARBA00022692"/>
    </source>
</evidence>
<keyword evidence="6" id="KW-0256">Endoplasmic reticulum</keyword>
<feature type="region of interest" description="Disordered" evidence="11">
    <location>
        <begin position="667"/>
        <end position="724"/>
    </location>
</feature>
<dbReference type="CDD" id="cd21676">
    <property type="entry name" value="SMP_Mug190"/>
    <property type="match status" value="1"/>
</dbReference>
<evidence type="ECO:0000256" key="8">
    <source>
        <dbReference type="ARBA" id="ARBA00023055"/>
    </source>
</evidence>
<dbReference type="Pfam" id="PF25331">
    <property type="entry name" value="C2_Mug190_3rd"/>
    <property type="match status" value="1"/>
</dbReference>
<keyword evidence="16" id="KW-1185">Reference proteome</keyword>
<feature type="domain" description="C2" evidence="13">
    <location>
        <begin position="861"/>
        <end position="989"/>
    </location>
</feature>
<reference evidence="15 16" key="1">
    <citation type="submission" date="2018-06" db="EMBL/GenBank/DDBJ databases">
        <title>Complete Genomes of Monosporascus.</title>
        <authorList>
            <person name="Robinson A.J."/>
            <person name="Natvig D.O."/>
        </authorList>
    </citation>
    <scope>NUCLEOTIDE SEQUENCE [LARGE SCALE GENOMIC DNA]</scope>
    <source>
        <strain evidence="15 16">CBS 110550</strain>
    </source>
</reference>